<feature type="region of interest" description="Disordered" evidence="1">
    <location>
        <begin position="356"/>
        <end position="419"/>
    </location>
</feature>
<reference evidence="2 3" key="1">
    <citation type="journal article" date="2014" name="Nat. Commun.">
        <title>Klebsormidium flaccidum genome reveals primary factors for plant terrestrial adaptation.</title>
        <authorList>
            <person name="Hori K."/>
            <person name="Maruyama F."/>
            <person name="Fujisawa T."/>
            <person name="Togashi T."/>
            <person name="Yamamoto N."/>
            <person name="Seo M."/>
            <person name="Sato S."/>
            <person name="Yamada T."/>
            <person name="Mori H."/>
            <person name="Tajima N."/>
            <person name="Moriyama T."/>
            <person name="Ikeuchi M."/>
            <person name="Watanabe M."/>
            <person name="Wada H."/>
            <person name="Kobayashi K."/>
            <person name="Saito M."/>
            <person name="Masuda T."/>
            <person name="Sasaki-Sekimoto Y."/>
            <person name="Mashiguchi K."/>
            <person name="Awai K."/>
            <person name="Shimojima M."/>
            <person name="Masuda S."/>
            <person name="Iwai M."/>
            <person name="Nobusawa T."/>
            <person name="Narise T."/>
            <person name="Kondo S."/>
            <person name="Saito H."/>
            <person name="Sato R."/>
            <person name="Murakawa M."/>
            <person name="Ihara Y."/>
            <person name="Oshima-Yamada Y."/>
            <person name="Ohtaka K."/>
            <person name="Satoh M."/>
            <person name="Sonobe K."/>
            <person name="Ishii M."/>
            <person name="Ohtani R."/>
            <person name="Kanamori-Sato M."/>
            <person name="Honoki R."/>
            <person name="Miyazaki D."/>
            <person name="Mochizuki H."/>
            <person name="Umetsu J."/>
            <person name="Higashi K."/>
            <person name="Shibata D."/>
            <person name="Kamiya Y."/>
            <person name="Sato N."/>
            <person name="Nakamura Y."/>
            <person name="Tabata S."/>
            <person name="Ida S."/>
            <person name="Kurokawa K."/>
            <person name="Ohta H."/>
        </authorList>
    </citation>
    <scope>NUCLEOTIDE SEQUENCE [LARGE SCALE GENOMIC DNA]</scope>
    <source>
        <strain evidence="2 3">NIES-2285</strain>
    </source>
</reference>
<evidence type="ECO:0008006" key="4">
    <source>
        <dbReference type="Google" id="ProtNLM"/>
    </source>
</evidence>
<evidence type="ECO:0000313" key="2">
    <source>
        <dbReference type="EMBL" id="GAQ91514.1"/>
    </source>
</evidence>
<dbReference type="InterPro" id="IPR018800">
    <property type="entry name" value="PRCC"/>
</dbReference>
<dbReference type="OrthoDB" id="206969at2759"/>
<sequence>MDLLGSYGSDAESDASDDEQQPPQNAGRAILTAPDPSPTDFNEGAPSQITGLTRKGLFSALPPPRGKSDGMPEEKWRKEGSRSLFAALPPPKASLERPPIVDLQSDLALGTTKPPTLLPPKRGVVQFRPPIDTSYLTKADDRDEDTWQPPKKKGRTAEVADEAPAEKKPTKSSFASFLPPPKNSLGAGNILGGGAVGGRKMAMDTSIGSESLDEGPRIQLDPIEKSTLTGAAVNGSAPVREDGVSGNGGLAKAGTEELGYPASEGHTQAGYGAAAESSYASNGAGLPPTFEQPGVSFGYQQPYQAGTSYDPYGQSYVAPQYGGANTWQPDGPPGGGVAAPPVDLLTAKLMEEEARAMRRGGGRASGAQVVEVKQADITPGTYRREDMLKTSTFGPQAQPVSSAKDAGPGKMERRKHQISSLYADMKKKEMEMVDSRATGMQTKAQTKGKYGW</sequence>
<gene>
    <name evidence="2" type="ORF">KFL_007980060</name>
</gene>
<dbReference type="PANTHER" id="PTHR13621:SF2">
    <property type="entry name" value="PROLINE-RICH PROTEIN PRCC"/>
    <property type="match status" value="1"/>
</dbReference>
<dbReference type="PANTHER" id="PTHR13621">
    <property type="entry name" value="PROLINE-RICH PROTEIN PRCC"/>
    <property type="match status" value="1"/>
</dbReference>
<proteinExistence type="predicted"/>
<feature type="compositionally biased region" description="Polar residues" evidence="1">
    <location>
        <begin position="389"/>
        <end position="401"/>
    </location>
</feature>
<dbReference type="Pfam" id="PF10253">
    <property type="entry name" value="PRCC"/>
    <property type="match status" value="1"/>
</dbReference>
<feature type="compositionally biased region" description="Acidic residues" evidence="1">
    <location>
        <begin position="11"/>
        <end position="20"/>
    </location>
</feature>
<feature type="compositionally biased region" description="Basic and acidic residues" evidence="1">
    <location>
        <begin position="66"/>
        <end position="81"/>
    </location>
</feature>
<dbReference type="Proteomes" id="UP000054558">
    <property type="component" value="Unassembled WGS sequence"/>
</dbReference>
<name>A0A1Y1IL37_KLENI</name>
<protein>
    <recommendedName>
        <fullName evidence="4">Proline-rich protein PRCC</fullName>
    </recommendedName>
</protein>
<keyword evidence="3" id="KW-1185">Reference proteome</keyword>
<accession>A0A1Y1IL37</accession>
<feature type="region of interest" description="Disordered" evidence="1">
    <location>
        <begin position="1"/>
        <end position="190"/>
    </location>
</feature>
<evidence type="ECO:0000313" key="3">
    <source>
        <dbReference type="Proteomes" id="UP000054558"/>
    </source>
</evidence>
<organism evidence="2 3">
    <name type="scientific">Klebsormidium nitens</name>
    <name type="common">Green alga</name>
    <name type="synonym">Ulothrix nitens</name>
    <dbReference type="NCBI Taxonomy" id="105231"/>
    <lineage>
        <taxon>Eukaryota</taxon>
        <taxon>Viridiplantae</taxon>
        <taxon>Streptophyta</taxon>
        <taxon>Klebsormidiophyceae</taxon>
        <taxon>Klebsormidiales</taxon>
        <taxon>Klebsormidiaceae</taxon>
        <taxon>Klebsormidium</taxon>
    </lineage>
</organism>
<dbReference type="OMA" id="QEQPSFN"/>
<evidence type="ECO:0000256" key="1">
    <source>
        <dbReference type="SAM" id="MobiDB-lite"/>
    </source>
</evidence>
<dbReference type="STRING" id="105231.A0A1Y1IL37"/>
<dbReference type="EMBL" id="DF237747">
    <property type="protein sequence ID" value="GAQ91514.1"/>
    <property type="molecule type" value="Genomic_DNA"/>
</dbReference>
<dbReference type="AlphaFoldDB" id="A0A1Y1IL37"/>
<feature type="region of interest" description="Disordered" evidence="1">
    <location>
        <begin position="433"/>
        <end position="452"/>
    </location>
</feature>
<feature type="region of interest" description="Disordered" evidence="1">
    <location>
        <begin position="232"/>
        <end position="252"/>
    </location>
</feature>
<feature type="compositionally biased region" description="Low complexity" evidence="1">
    <location>
        <begin position="111"/>
        <end position="121"/>
    </location>
</feature>
<dbReference type="GO" id="GO:0005634">
    <property type="term" value="C:nucleus"/>
    <property type="evidence" value="ECO:0000318"/>
    <property type="project" value="GO_Central"/>
</dbReference>